<evidence type="ECO:0000256" key="8">
    <source>
        <dbReference type="ARBA" id="ARBA00023136"/>
    </source>
</evidence>
<dbReference type="AlphaFoldDB" id="A0A8K0NKJ2"/>
<protein>
    <recommendedName>
        <fullName evidence="13">Oligosaccharyl transferase subunit</fullName>
    </recommendedName>
</protein>
<dbReference type="PANTHER" id="PTHR12692:SF0">
    <property type="entry name" value="GH11935P"/>
    <property type="match status" value="1"/>
</dbReference>
<keyword evidence="12" id="KW-1185">Reference proteome</keyword>
<dbReference type="InterPro" id="IPR021149">
    <property type="entry name" value="OligosaccharylTrfase_OST3/OST6"/>
</dbReference>
<evidence type="ECO:0000256" key="1">
    <source>
        <dbReference type="ARBA" id="ARBA00002791"/>
    </source>
</evidence>
<keyword evidence="8 9" id="KW-0472">Membrane</keyword>
<evidence type="ECO:0000313" key="12">
    <source>
        <dbReference type="Proteomes" id="UP000811619"/>
    </source>
</evidence>
<evidence type="ECO:0000256" key="9">
    <source>
        <dbReference type="SAM" id="Phobius"/>
    </source>
</evidence>
<comment type="similarity">
    <text evidence="3">Belongs to the OST3/OST6 family.</text>
</comment>
<dbReference type="OrthoDB" id="67566at2759"/>
<feature type="chain" id="PRO_5035454190" description="Oligosaccharyl transferase subunit" evidence="10">
    <location>
        <begin position="20"/>
        <end position="331"/>
    </location>
</feature>
<evidence type="ECO:0000313" key="11">
    <source>
        <dbReference type="EMBL" id="KAG5928583.1"/>
    </source>
</evidence>
<evidence type="ECO:0000256" key="3">
    <source>
        <dbReference type="ARBA" id="ARBA00009561"/>
    </source>
</evidence>
<feature type="signal peptide" evidence="10">
    <location>
        <begin position="1"/>
        <end position="19"/>
    </location>
</feature>
<sequence>MRFLAPLASACALVASAFAAADKSSQERFADFTRLSRLSNPIQLNDVSFKTLTTTPRDYAAAVIMTAMDSRYGCSLCQAFKPDWELIASSWTKGDRKQESRLLFGVLDFTDGKGTFQSFGLQTAPVLLLFPPTTGPHAVPSGEPIRFDFSGVASSPELVHAWLARNLPDRPHPELKHPVNYMKWASVLTFLAGAVTAAVSAAPYVLPIVQNRNLWAAGSMIAILLFTSGHMFNHIRGVPYVAGDGKGGMTYITQGFQNQLGLETQIVAAIYGVLSFCTIALASKVPRMTNAKSQSMAVLVWAAAMFFIYSFLMSTFRFKNGSYPLYLPPFM</sequence>
<keyword evidence="5 10" id="KW-0732">Signal</keyword>
<evidence type="ECO:0000256" key="6">
    <source>
        <dbReference type="ARBA" id="ARBA00022824"/>
    </source>
</evidence>
<feature type="transmembrane region" description="Helical" evidence="9">
    <location>
        <begin position="213"/>
        <end position="232"/>
    </location>
</feature>
<name>A0A8K0NKJ2_9HYPO</name>
<organism evidence="11 12">
    <name type="scientific">Claviceps africana</name>
    <dbReference type="NCBI Taxonomy" id="83212"/>
    <lineage>
        <taxon>Eukaryota</taxon>
        <taxon>Fungi</taxon>
        <taxon>Dikarya</taxon>
        <taxon>Ascomycota</taxon>
        <taxon>Pezizomycotina</taxon>
        <taxon>Sordariomycetes</taxon>
        <taxon>Hypocreomycetidae</taxon>
        <taxon>Hypocreales</taxon>
        <taxon>Clavicipitaceae</taxon>
        <taxon>Claviceps</taxon>
    </lineage>
</organism>
<dbReference type="Proteomes" id="UP000811619">
    <property type="component" value="Unassembled WGS sequence"/>
</dbReference>
<dbReference type="Gene3D" id="3.40.30.10">
    <property type="entry name" value="Glutaredoxin"/>
    <property type="match status" value="1"/>
</dbReference>
<feature type="transmembrane region" description="Helical" evidence="9">
    <location>
        <begin position="266"/>
        <end position="285"/>
    </location>
</feature>
<dbReference type="PANTHER" id="PTHR12692">
    <property type="entry name" value="DOLICHYL-DIPHOSPHOOLIGOSACCHARIDE--PROTEIN GLYCOSYLTRANSFERASE-RELATED"/>
    <property type="match status" value="1"/>
</dbReference>
<comment type="caution">
    <text evidence="11">The sequence shown here is derived from an EMBL/GenBank/DDBJ whole genome shotgun (WGS) entry which is preliminary data.</text>
</comment>
<evidence type="ECO:0000256" key="5">
    <source>
        <dbReference type="ARBA" id="ARBA00022729"/>
    </source>
</evidence>
<comment type="function">
    <text evidence="1">Subunit of the oligosaccharyl transferase (OST) complex that catalyzes the initial transfer of a defined glycan (Glc(3)Man(9)GlcNAc(2) in eukaryotes) from the lipid carrier dolichol-pyrophosphate to an asparagine residue within an Asn-X-Ser/Thr consensus motif in nascent polypeptide chains, the first step in protein N-glycosylation. N-glycosylation occurs cotranslationally and the complex associates with the Sec61 complex at the channel-forming translocon complex that mediates protein translocation across the endoplasmic reticulum (ER). All subunits are required for a maximal enzyme activity.</text>
</comment>
<feature type="transmembrane region" description="Helical" evidence="9">
    <location>
        <begin position="297"/>
        <end position="318"/>
    </location>
</feature>
<proteinExistence type="inferred from homology"/>
<evidence type="ECO:0000256" key="4">
    <source>
        <dbReference type="ARBA" id="ARBA00022692"/>
    </source>
</evidence>
<dbReference type="InterPro" id="IPR036249">
    <property type="entry name" value="Thioredoxin-like_sf"/>
</dbReference>
<keyword evidence="6" id="KW-0256">Endoplasmic reticulum</keyword>
<reference evidence="11" key="1">
    <citation type="journal article" date="2020" name="bioRxiv">
        <title>Whole genome comparisons of ergot fungi reveals the divergence and evolution of species within the genus Claviceps are the result of varying mechanisms driving genome evolution and host range expansion.</title>
        <authorList>
            <person name="Wyka S.A."/>
            <person name="Mondo S.J."/>
            <person name="Liu M."/>
            <person name="Dettman J."/>
            <person name="Nalam V."/>
            <person name="Broders K.D."/>
        </authorList>
    </citation>
    <scope>NUCLEOTIDE SEQUENCE</scope>
    <source>
        <strain evidence="11">CCC 489</strain>
    </source>
</reference>
<gene>
    <name evidence="11" type="ORF">E4U42_000391</name>
</gene>
<evidence type="ECO:0000256" key="7">
    <source>
        <dbReference type="ARBA" id="ARBA00022989"/>
    </source>
</evidence>
<evidence type="ECO:0000256" key="10">
    <source>
        <dbReference type="SAM" id="SignalP"/>
    </source>
</evidence>
<dbReference type="GO" id="GO:0008250">
    <property type="term" value="C:oligosaccharyltransferase complex"/>
    <property type="evidence" value="ECO:0007669"/>
    <property type="project" value="TreeGrafter"/>
</dbReference>
<keyword evidence="7 9" id="KW-1133">Transmembrane helix</keyword>
<dbReference type="EMBL" id="SRPY01000109">
    <property type="protein sequence ID" value="KAG5928583.1"/>
    <property type="molecule type" value="Genomic_DNA"/>
</dbReference>
<comment type="subcellular location">
    <subcellularLocation>
        <location evidence="2">Endoplasmic reticulum membrane</location>
        <topology evidence="2">Multi-pass membrane protein</topology>
    </subcellularLocation>
</comment>
<dbReference type="GO" id="GO:0018279">
    <property type="term" value="P:protein N-linked glycosylation via asparagine"/>
    <property type="evidence" value="ECO:0007669"/>
    <property type="project" value="TreeGrafter"/>
</dbReference>
<accession>A0A8K0NKJ2</accession>
<evidence type="ECO:0008006" key="13">
    <source>
        <dbReference type="Google" id="ProtNLM"/>
    </source>
</evidence>
<dbReference type="SUPFAM" id="SSF52833">
    <property type="entry name" value="Thioredoxin-like"/>
    <property type="match status" value="1"/>
</dbReference>
<dbReference type="FunFam" id="3.40.30.10:FF:000302">
    <property type="entry name" value="Oligosaccharyl transferase subunit (Gamma), putative"/>
    <property type="match status" value="1"/>
</dbReference>
<evidence type="ECO:0000256" key="2">
    <source>
        <dbReference type="ARBA" id="ARBA00004477"/>
    </source>
</evidence>
<dbReference type="Pfam" id="PF04756">
    <property type="entry name" value="OST3_OST6"/>
    <property type="match status" value="1"/>
</dbReference>
<feature type="transmembrane region" description="Helical" evidence="9">
    <location>
        <begin position="184"/>
        <end position="206"/>
    </location>
</feature>
<keyword evidence="4 9" id="KW-0812">Transmembrane</keyword>